<name>A0A537LKM3_9BACT</name>
<dbReference type="Proteomes" id="UP000315217">
    <property type="component" value="Unassembled WGS sequence"/>
</dbReference>
<evidence type="ECO:0000259" key="1">
    <source>
        <dbReference type="Pfam" id="PF01368"/>
    </source>
</evidence>
<dbReference type="AlphaFoldDB" id="A0A537LKM3"/>
<accession>A0A537LKM3</accession>
<dbReference type="Pfam" id="PF01368">
    <property type="entry name" value="DHH"/>
    <property type="match status" value="1"/>
</dbReference>
<dbReference type="PANTHER" id="PTHR47618">
    <property type="entry name" value="BIFUNCTIONAL OLIGORIBONUCLEASE AND PAP PHOSPHATASE NRNA"/>
    <property type="match status" value="1"/>
</dbReference>
<dbReference type="Gene3D" id="3.10.310.30">
    <property type="match status" value="1"/>
</dbReference>
<dbReference type="EMBL" id="VBAJ01000194">
    <property type="protein sequence ID" value="TMJ07150.1"/>
    <property type="molecule type" value="Genomic_DNA"/>
</dbReference>
<feature type="domain" description="DDH" evidence="1">
    <location>
        <begin position="18"/>
        <end position="156"/>
    </location>
</feature>
<evidence type="ECO:0000313" key="3">
    <source>
        <dbReference type="EMBL" id="TMJ07150.1"/>
    </source>
</evidence>
<dbReference type="InterPro" id="IPR003156">
    <property type="entry name" value="DHHA1_dom"/>
</dbReference>
<evidence type="ECO:0000313" key="6">
    <source>
        <dbReference type="Proteomes" id="UP000318661"/>
    </source>
</evidence>
<feature type="domain" description="DHHA1" evidence="2">
    <location>
        <begin position="233"/>
        <end position="312"/>
    </location>
</feature>
<proteinExistence type="predicted"/>
<comment type="caution">
    <text evidence="4">The sequence shown here is derived from an EMBL/GenBank/DDBJ whole genome shotgun (WGS) entry which is preliminary data.</text>
</comment>
<dbReference type="SUPFAM" id="SSF64182">
    <property type="entry name" value="DHH phosphoesterases"/>
    <property type="match status" value="1"/>
</dbReference>
<sequence>MTDLPYQIAAALRKSRSVFIACHVAPDGDCLGSALALQLALARIGRTAQVGSADGVPEPFRVLPGAGRVLTAPPAPPADVAVAVECSTVDRAGTFAQALLDAATLINIDHHVSNAGYGHLVYWDTSAAAVGEQVADVVAALRVPIDREIAECLLTAVVTDTGSFRYRNTTARSLRLAAELVDAGASVHQIVERVYETRSAGNLRLLGLALAGLTLTADGRIVWTQITPQMLTSAGAMPDDVTGIVGMLRQIRGVRIALLFEVTPQGVRVGIRSREGARSHVIAEAFGGGGHQEAAGFTASGALDTVIAATLAAAEKELQRAAQPSPPSRP</sequence>
<dbReference type="EMBL" id="VBAI01000188">
    <property type="protein sequence ID" value="TMJ08546.1"/>
    <property type="molecule type" value="Genomic_DNA"/>
</dbReference>
<organism evidence="4 5">
    <name type="scientific">Candidatus Segetimicrobium genomatis</name>
    <dbReference type="NCBI Taxonomy" id="2569760"/>
    <lineage>
        <taxon>Bacteria</taxon>
        <taxon>Bacillati</taxon>
        <taxon>Candidatus Sysuimicrobiota</taxon>
        <taxon>Candidatus Sysuimicrobiia</taxon>
        <taxon>Candidatus Sysuimicrobiales</taxon>
        <taxon>Candidatus Segetimicrobiaceae</taxon>
        <taxon>Candidatus Segetimicrobium</taxon>
    </lineage>
</organism>
<dbReference type="GO" id="GO:0003676">
    <property type="term" value="F:nucleic acid binding"/>
    <property type="evidence" value="ECO:0007669"/>
    <property type="project" value="InterPro"/>
</dbReference>
<protein>
    <submittedName>
        <fullName evidence="4">Bifunctional oligoribonuclease/PAP phosphatase NrnA</fullName>
    </submittedName>
</protein>
<reference evidence="5 6" key="1">
    <citation type="journal article" date="2019" name="Nat. Microbiol.">
        <title>Mediterranean grassland soil C-N compound turnover is dependent on rainfall and depth, and is mediated by genomically divergent microorganisms.</title>
        <authorList>
            <person name="Diamond S."/>
            <person name="Andeer P.F."/>
            <person name="Li Z."/>
            <person name="Crits-Christoph A."/>
            <person name="Burstein D."/>
            <person name="Anantharaman K."/>
            <person name="Lane K.R."/>
            <person name="Thomas B.C."/>
            <person name="Pan C."/>
            <person name="Northen T.R."/>
            <person name="Banfield J.F."/>
        </authorList>
    </citation>
    <scope>NUCLEOTIDE SEQUENCE [LARGE SCALE GENOMIC DNA]</scope>
    <source>
        <strain evidence="4">NP_1</strain>
        <strain evidence="3">NP_2</strain>
    </source>
</reference>
<dbReference type="PANTHER" id="PTHR47618:SF1">
    <property type="entry name" value="BIFUNCTIONAL OLIGORIBONUCLEASE AND PAP PHOSPHATASE NRNA"/>
    <property type="match status" value="1"/>
</dbReference>
<evidence type="ECO:0000313" key="4">
    <source>
        <dbReference type="EMBL" id="TMJ08546.1"/>
    </source>
</evidence>
<evidence type="ECO:0000259" key="2">
    <source>
        <dbReference type="Pfam" id="PF02272"/>
    </source>
</evidence>
<dbReference type="InterPro" id="IPR051319">
    <property type="entry name" value="Oligoribo/pAp-PDE_c-di-AMP_PDE"/>
</dbReference>
<dbReference type="InterPro" id="IPR001667">
    <property type="entry name" value="DDH_dom"/>
</dbReference>
<dbReference type="Proteomes" id="UP000318661">
    <property type="component" value="Unassembled WGS sequence"/>
</dbReference>
<evidence type="ECO:0000313" key="5">
    <source>
        <dbReference type="Proteomes" id="UP000315217"/>
    </source>
</evidence>
<dbReference type="Gene3D" id="3.90.1640.10">
    <property type="entry name" value="inorganic pyrophosphatase (n-terminal core)"/>
    <property type="match status" value="1"/>
</dbReference>
<gene>
    <name evidence="4" type="ORF">E6G98_11930</name>
    <name evidence="3" type="ORF">E6G99_07690</name>
</gene>
<dbReference type="InterPro" id="IPR038763">
    <property type="entry name" value="DHH_sf"/>
</dbReference>
<dbReference type="Pfam" id="PF02272">
    <property type="entry name" value="DHHA1"/>
    <property type="match status" value="1"/>
</dbReference>